<comment type="subcellular location">
    <subcellularLocation>
        <location evidence="1">Secreted</location>
    </subcellularLocation>
</comment>
<evidence type="ECO:0000313" key="10">
    <source>
        <dbReference type="Proteomes" id="UP001177140"/>
    </source>
</evidence>
<evidence type="ECO:0000256" key="3">
    <source>
        <dbReference type="ARBA" id="ARBA00022525"/>
    </source>
</evidence>
<dbReference type="InterPro" id="IPR035669">
    <property type="entry name" value="SGNH_plant_lipase-like"/>
</dbReference>
<dbReference type="SUPFAM" id="SSF52266">
    <property type="entry name" value="SGNH hydrolase"/>
    <property type="match status" value="1"/>
</dbReference>
<dbReference type="EMBL" id="JAJJMA010088865">
    <property type="protein sequence ID" value="MCL7029301.1"/>
    <property type="molecule type" value="Genomic_DNA"/>
</dbReference>
<proteinExistence type="inferred from homology"/>
<dbReference type="InterPro" id="IPR001087">
    <property type="entry name" value="GDSL"/>
</dbReference>
<dbReference type="PROSITE" id="PS51257">
    <property type="entry name" value="PROKAR_LIPOPROTEIN"/>
    <property type="match status" value="1"/>
</dbReference>
<gene>
    <name evidence="9" type="ORF">MKW94_012992</name>
</gene>
<comment type="similarity">
    <text evidence="2">Belongs to the 'GDSL' lipolytic enzyme family.</text>
</comment>
<keyword evidence="7" id="KW-0443">Lipid metabolism</keyword>
<dbReference type="CDD" id="cd01837">
    <property type="entry name" value="SGNH_plant_lipase_like"/>
    <property type="match status" value="1"/>
</dbReference>
<evidence type="ECO:0000313" key="9">
    <source>
        <dbReference type="EMBL" id="MCL7029301.1"/>
    </source>
</evidence>
<evidence type="ECO:0000256" key="2">
    <source>
        <dbReference type="ARBA" id="ARBA00008668"/>
    </source>
</evidence>
<dbReference type="Proteomes" id="UP001177140">
    <property type="component" value="Unassembled WGS sequence"/>
</dbReference>
<dbReference type="PANTHER" id="PTHR45650:SF4">
    <property type="entry name" value="GDSL-LIKE LIPASE_ACYLHYDROLASE FAMILY PROTEIN, EXPRESSED"/>
    <property type="match status" value="1"/>
</dbReference>
<evidence type="ECO:0000256" key="4">
    <source>
        <dbReference type="ARBA" id="ARBA00022729"/>
    </source>
</evidence>
<dbReference type="InterPro" id="IPR051238">
    <property type="entry name" value="GDSL_esterase/lipase"/>
</dbReference>
<accession>A0AA41V3D3</accession>
<organism evidence="9 10">
    <name type="scientific">Papaver nudicaule</name>
    <name type="common">Iceland poppy</name>
    <dbReference type="NCBI Taxonomy" id="74823"/>
    <lineage>
        <taxon>Eukaryota</taxon>
        <taxon>Viridiplantae</taxon>
        <taxon>Streptophyta</taxon>
        <taxon>Embryophyta</taxon>
        <taxon>Tracheophyta</taxon>
        <taxon>Spermatophyta</taxon>
        <taxon>Magnoliopsida</taxon>
        <taxon>Ranunculales</taxon>
        <taxon>Papaveraceae</taxon>
        <taxon>Papaveroideae</taxon>
        <taxon>Papaver</taxon>
    </lineage>
</organism>
<evidence type="ECO:0000256" key="6">
    <source>
        <dbReference type="ARBA" id="ARBA00022963"/>
    </source>
</evidence>
<dbReference type="PROSITE" id="PS01098">
    <property type="entry name" value="LIPASE_GDSL_SER"/>
    <property type="match status" value="1"/>
</dbReference>
<evidence type="ECO:0000256" key="7">
    <source>
        <dbReference type="ARBA" id="ARBA00023098"/>
    </source>
</evidence>
<dbReference type="GO" id="GO:0016298">
    <property type="term" value="F:lipase activity"/>
    <property type="evidence" value="ECO:0007669"/>
    <property type="project" value="InterPro"/>
</dbReference>
<evidence type="ECO:0000256" key="5">
    <source>
        <dbReference type="ARBA" id="ARBA00022801"/>
    </source>
</evidence>
<dbReference type="Gene3D" id="3.40.50.1110">
    <property type="entry name" value="SGNH hydrolase"/>
    <property type="match status" value="1"/>
</dbReference>
<dbReference type="PANTHER" id="PTHR45650">
    <property type="entry name" value="GDSL-LIKE LIPASE/ACYLHYDROLASE-RELATED"/>
    <property type="match status" value="1"/>
</dbReference>
<evidence type="ECO:0000256" key="1">
    <source>
        <dbReference type="ARBA" id="ARBA00004613"/>
    </source>
</evidence>
<dbReference type="Pfam" id="PF00657">
    <property type="entry name" value="Lipase_GDSL"/>
    <property type="match status" value="1"/>
</dbReference>
<keyword evidence="3" id="KW-0964">Secreted</keyword>
<name>A0AA41V3D3_PAPNU</name>
<keyword evidence="5" id="KW-0378">Hydrolase</keyword>
<feature type="signal peptide" evidence="8">
    <location>
        <begin position="1"/>
        <end position="34"/>
    </location>
</feature>
<sequence length="383" mass="42585">MVRFISSYTYSHHEHLLLMDVLMVLAVFTSSCKSVTPLKSIENQPPAIFVLGDSLVDAGNVNYINILAKFPPLFPDGIDFPKGKRYTGRFCNGRTFVDIIGDELGVKDYIPPSLDPTAVGDVVLRGLNYASGGAGILNDTGAIFGNRINMDAQLDYFANTRNYIISNISSGGSQKFLGKALFIVVVGSNEFIDNYFTPIISIPKQTLVSPEEFVDSMISRFRLQLTRLYEMDARKIAVVNVGPVGCIPGERTYKSLYSTGDDSCVSAMNNAAMLFNKKLKSLIRELNSDLDGSKFVYGDIYGAFSHITKHYKSYGFEDYKTGCCTFVLDPTRGLTPSVCKDRSKFVFWDVAHPTEATHAILAKKLLEDSKYTYPMSLRQLYYS</sequence>
<dbReference type="AlphaFoldDB" id="A0AA41V3D3"/>
<evidence type="ECO:0008006" key="11">
    <source>
        <dbReference type="Google" id="ProtNLM"/>
    </source>
</evidence>
<keyword evidence="6" id="KW-0442">Lipid degradation</keyword>
<dbReference type="GO" id="GO:0005576">
    <property type="term" value="C:extracellular region"/>
    <property type="evidence" value="ECO:0007669"/>
    <property type="project" value="UniProtKB-SubCell"/>
</dbReference>
<dbReference type="InterPro" id="IPR008265">
    <property type="entry name" value="Lipase_GDSL_AS"/>
</dbReference>
<keyword evidence="4 8" id="KW-0732">Signal</keyword>
<feature type="chain" id="PRO_5041391136" description="GDSL esterase/lipase" evidence="8">
    <location>
        <begin position="35"/>
        <end position="383"/>
    </location>
</feature>
<dbReference type="GO" id="GO:0016042">
    <property type="term" value="P:lipid catabolic process"/>
    <property type="evidence" value="ECO:0007669"/>
    <property type="project" value="UniProtKB-KW"/>
</dbReference>
<dbReference type="InterPro" id="IPR036514">
    <property type="entry name" value="SGNH_hydro_sf"/>
</dbReference>
<reference evidence="9" key="1">
    <citation type="submission" date="2022-03" db="EMBL/GenBank/DDBJ databases">
        <title>A functionally conserved STORR gene fusion in Papaver species that diverged 16.8 million years ago.</title>
        <authorList>
            <person name="Catania T."/>
        </authorList>
    </citation>
    <scope>NUCLEOTIDE SEQUENCE</scope>
    <source>
        <strain evidence="9">S-191538</strain>
    </source>
</reference>
<evidence type="ECO:0000256" key="8">
    <source>
        <dbReference type="SAM" id="SignalP"/>
    </source>
</evidence>
<comment type="caution">
    <text evidence="9">The sequence shown here is derived from an EMBL/GenBank/DDBJ whole genome shotgun (WGS) entry which is preliminary data.</text>
</comment>
<protein>
    <recommendedName>
        <fullName evidence="11">GDSL esterase/lipase</fullName>
    </recommendedName>
</protein>
<keyword evidence="10" id="KW-1185">Reference proteome</keyword>